<feature type="domain" description="Phosphotyrosine protein phosphatase I" evidence="1">
    <location>
        <begin position="1"/>
        <end position="133"/>
    </location>
</feature>
<dbReference type="SUPFAM" id="SSF52788">
    <property type="entry name" value="Phosphotyrosine protein phosphatases I"/>
    <property type="match status" value="1"/>
</dbReference>
<gene>
    <name evidence="2" type="ORF">MNBD_ACTINO02-450</name>
</gene>
<evidence type="ECO:0000259" key="1">
    <source>
        <dbReference type="SMART" id="SM00226"/>
    </source>
</evidence>
<organism evidence="2">
    <name type="scientific">hydrothermal vent metagenome</name>
    <dbReference type="NCBI Taxonomy" id="652676"/>
    <lineage>
        <taxon>unclassified sequences</taxon>
        <taxon>metagenomes</taxon>
        <taxon>ecological metagenomes</taxon>
    </lineage>
</organism>
<dbReference type="PANTHER" id="PTHR11717">
    <property type="entry name" value="LOW MOLECULAR WEIGHT PROTEIN TYROSINE PHOSPHATASE"/>
    <property type="match status" value="1"/>
</dbReference>
<dbReference type="SMART" id="SM00226">
    <property type="entry name" value="LMWPc"/>
    <property type="match status" value="1"/>
</dbReference>
<dbReference type="Gene3D" id="3.40.50.2300">
    <property type="match status" value="1"/>
</dbReference>
<name>A0A3B0TR70_9ZZZZ</name>
<proteinExistence type="predicted"/>
<sequence>MNILLVCDGNTCRSVMAEALGKQRFPGHRWRSRGLAVVPGSPTVQHTAVALGDMNEHVENQVPTLVTATDVEWADAVYAMTTRHVEELAQRFKTAAIRLDEQSDVADPFGGDPARYRRSLDHIEQAMLERFTAP</sequence>
<evidence type="ECO:0000313" key="2">
    <source>
        <dbReference type="EMBL" id="VAW09536.1"/>
    </source>
</evidence>
<protein>
    <submittedName>
        <fullName evidence="2">Low molecular weight protein tyrosine phosphatase</fullName>
        <ecNumber evidence="2">3.1.3.48</ecNumber>
    </submittedName>
</protein>
<dbReference type="InterPro" id="IPR036196">
    <property type="entry name" value="Ptyr_pPase_sf"/>
</dbReference>
<dbReference type="AlphaFoldDB" id="A0A3B0TR70"/>
<dbReference type="InterPro" id="IPR050438">
    <property type="entry name" value="LMW_PTPase"/>
</dbReference>
<dbReference type="EMBL" id="UOEK01000604">
    <property type="protein sequence ID" value="VAW09536.1"/>
    <property type="molecule type" value="Genomic_DNA"/>
</dbReference>
<keyword evidence="2" id="KW-0378">Hydrolase</keyword>
<accession>A0A3B0TR70</accession>
<reference evidence="2" key="1">
    <citation type="submission" date="2018-06" db="EMBL/GenBank/DDBJ databases">
        <authorList>
            <person name="Zhirakovskaya E."/>
        </authorList>
    </citation>
    <scope>NUCLEOTIDE SEQUENCE</scope>
</reference>
<dbReference type="GO" id="GO:0004725">
    <property type="term" value="F:protein tyrosine phosphatase activity"/>
    <property type="evidence" value="ECO:0007669"/>
    <property type="project" value="UniProtKB-EC"/>
</dbReference>
<dbReference type="EC" id="3.1.3.48" evidence="2"/>
<dbReference type="Pfam" id="PF01451">
    <property type="entry name" value="LMWPc"/>
    <property type="match status" value="1"/>
</dbReference>
<dbReference type="InterPro" id="IPR023485">
    <property type="entry name" value="Ptyr_pPase"/>
</dbReference>
<dbReference type="PANTHER" id="PTHR11717:SF31">
    <property type="entry name" value="LOW MOLECULAR WEIGHT PROTEIN-TYROSINE-PHOSPHATASE ETP-RELATED"/>
    <property type="match status" value="1"/>
</dbReference>